<proteinExistence type="predicted"/>
<dbReference type="RefSeq" id="WP_346583442.1">
    <property type="nucleotide sequence ID" value="NZ_JBDJLH010000009.1"/>
</dbReference>
<protein>
    <submittedName>
        <fullName evidence="1">Uncharacterized protein</fullName>
    </submittedName>
</protein>
<dbReference type="EMBL" id="JBDJNQ010000020">
    <property type="protein sequence ID" value="MEN5380568.1"/>
    <property type="molecule type" value="Genomic_DNA"/>
</dbReference>
<evidence type="ECO:0000313" key="2">
    <source>
        <dbReference type="Proteomes" id="UP001409291"/>
    </source>
</evidence>
<evidence type="ECO:0000313" key="1">
    <source>
        <dbReference type="EMBL" id="MEN5380568.1"/>
    </source>
</evidence>
<accession>A0ABV0C2Z0</accession>
<reference evidence="1 2" key="1">
    <citation type="submission" date="2024-04" db="EMBL/GenBank/DDBJ databases">
        <title>WGS of bacteria from Torrens River.</title>
        <authorList>
            <person name="Wyrsch E.R."/>
            <person name="Drigo B."/>
        </authorList>
    </citation>
    <scope>NUCLEOTIDE SEQUENCE [LARGE SCALE GENOMIC DNA]</scope>
    <source>
        <strain evidence="1 2">TWI391</strain>
    </source>
</reference>
<dbReference type="PROSITE" id="PS51257">
    <property type="entry name" value="PROKAR_LIPOPROTEIN"/>
    <property type="match status" value="1"/>
</dbReference>
<organism evidence="1 2">
    <name type="scientific">Sphingobacterium kitahiroshimense</name>
    <dbReference type="NCBI Taxonomy" id="470446"/>
    <lineage>
        <taxon>Bacteria</taxon>
        <taxon>Pseudomonadati</taxon>
        <taxon>Bacteroidota</taxon>
        <taxon>Sphingobacteriia</taxon>
        <taxon>Sphingobacteriales</taxon>
        <taxon>Sphingobacteriaceae</taxon>
        <taxon>Sphingobacterium</taxon>
    </lineage>
</organism>
<name>A0ABV0C2Z0_9SPHI</name>
<comment type="caution">
    <text evidence="1">The sequence shown here is derived from an EMBL/GenBank/DDBJ whole genome shotgun (WGS) entry which is preliminary data.</text>
</comment>
<sequence length="463" mass="52190">MTRKIIPLLLSSLLLTYGCKKETSDVKTESKQQISGNDDYHLFAKSFAKIIDNQEIKLLLKEKALEQFDGDYDVLVKTFVNSRLANNQTILDLLIDDNSNIKTIIDNNPLLTIYVPELQIFNANNWDVKKTTPIVAVRNTDSNSEDVIAYDNANSIVTLQKKIEPTIPTILIKENERVSFINSNTVQLTTEKIKSKTSAISSSRGEGSWRSVPPLAPRIQEAINKNIPLSNIRDYVYYGIDPINNVTKGELRSDYSEHIISIELTDKMVLDKIADWGEGNLEIKIMINIPQRNGSPLQITKAIFCKKEDLYQAPTARTPGYMKPYRGFEPIPITPWDNYNLGNIWTFHAEEFDNGEERTDTKTVENSFATENSGSFAIEFAKIFKLGFSAKNTETTKVTSTVTIKSTNNSDNLYDALLNYLEPIAIKDTQPVRGSFIYNPFYLNTGAIKIRVEPYPTGGIPST</sequence>
<dbReference type="Proteomes" id="UP001409291">
    <property type="component" value="Unassembled WGS sequence"/>
</dbReference>
<gene>
    <name evidence="1" type="ORF">ABE541_25130</name>
</gene>
<keyword evidence="2" id="KW-1185">Reference proteome</keyword>